<keyword evidence="2" id="KW-0805">Transcription regulation</keyword>
<dbReference type="RefSeq" id="WP_179455745.1">
    <property type="nucleotide sequence ID" value="NZ_BAAAPX010000001.1"/>
</dbReference>
<name>A0A852SY05_9MICO</name>
<keyword evidence="3 5" id="KW-0238">DNA-binding</keyword>
<dbReference type="EMBL" id="JACCBJ010000001">
    <property type="protein sequence ID" value="NYD74038.1"/>
    <property type="molecule type" value="Genomic_DNA"/>
</dbReference>
<evidence type="ECO:0000259" key="7">
    <source>
        <dbReference type="PROSITE" id="PS50977"/>
    </source>
</evidence>
<keyword evidence="4" id="KW-0804">Transcription</keyword>
<feature type="DNA-binding region" description="H-T-H motif" evidence="5">
    <location>
        <begin position="30"/>
        <end position="49"/>
    </location>
</feature>
<dbReference type="SUPFAM" id="SSF46689">
    <property type="entry name" value="Homeodomain-like"/>
    <property type="match status" value="1"/>
</dbReference>
<dbReference type="Proteomes" id="UP000589620">
    <property type="component" value="Unassembled WGS sequence"/>
</dbReference>
<feature type="region of interest" description="Disordered" evidence="6">
    <location>
        <begin position="202"/>
        <end position="233"/>
    </location>
</feature>
<evidence type="ECO:0000256" key="5">
    <source>
        <dbReference type="PROSITE-ProRule" id="PRU00335"/>
    </source>
</evidence>
<organism evidence="8 9">
    <name type="scientific">Leifsonia soli</name>
    <dbReference type="NCBI Taxonomy" id="582665"/>
    <lineage>
        <taxon>Bacteria</taxon>
        <taxon>Bacillati</taxon>
        <taxon>Actinomycetota</taxon>
        <taxon>Actinomycetes</taxon>
        <taxon>Micrococcales</taxon>
        <taxon>Microbacteriaceae</taxon>
        <taxon>Leifsonia</taxon>
    </lineage>
</organism>
<dbReference type="AlphaFoldDB" id="A0A852SY05"/>
<evidence type="ECO:0000256" key="2">
    <source>
        <dbReference type="ARBA" id="ARBA00023015"/>
    </source>
</evidence>
<dbReference type="Pfam" id="PF00440">
    <property type="entry name" value="TetR_N"/>
    <property type="match status" value="1"/>
</dbReference>
<dbReference type="GO" id="GO:0003677">
    <property type="term" value="F:DNA binding"/>
    <property type="evidence" value="ECO:0007669"/>
    <property type="project" value="UniProtKB-UniRule"/>
</dbReference>
<proteinExistence type="predicted"/>
<comment type="caution">
    <text evidence="8">The sequence shown here is derived from an EMBL/GenBank/DDBJ whole genome shotgun (WGS) entry which is preliminary data.</text>
</comment>
<evidence type="ECO:0000313" key="9">
    <source>
        <dbReference type="Proteomes" id="UP000589620"/>
    </source>
</evidence>
<evidence type="ECO:0000256" key="1">
    <source>
        <dbReference type="ARBA" id="ARBA00022491"/>
    </source>
</evidence>
<dbReference type="InterPro" id="IPR039538">
    <property type="entry name" value="BetI_C"/>
</dbReference>
<accession>A0A852SY05</accession>
<dbReference type="InterPro" id="IPR036271">
    <property type="entry name" value="Tet_transcr_reg_TetR-rel_C_sf"/>
</dbReference>
<evidence type="ECO:0000256" key="4">
    <source>
        <dbReference type="ARBA" id="ARBA00023163"/>
    </source>
</evidence>
<dbReference type="InterPro" id="IPR001647">
    <property type="entry name" value="HTH_TetR"/>
</dbReference>
<reference evidence="8 9" key="1">
    <citation type="submission" date="2020-07" db="EMBL/GenBank/DDBJ databases">
        <title>Sequencing the genomes of 1000 actinobacteria strains.</title>
        <authorList>
            <person name="Klenk H.-P."/>
        </authorList>
    </citation>
    <scope>NUCLEOTIDE SEQUENCE [LARGE SCALE GENOMIC DNA]</scope>
    <source>
        <strain evidence="8 9">DSM 23871</strain>
    </source>
</reference>
<sequence>MTRIPVADRRTALVQAALRVIARDGVAAATTRRIVAEARMPLASFHYVFASRDELMAELIETAVGSEQTDVAPALSVDAAHGGMRDAIRAGLQHYFDGVRADPGREKAMLELTQWALREPGFEPLARRQYASYHEVAAQAAAETARLAGHEWTRPLDEIARILVSFTDGLTVGWLVTGDDAAAAAVMDVAADALAALAVPSGAGSRADTPAADAPHHRTTHHTPAPSTNAGTR</sequence>
<evidence type="ECO:0000313" key="8">
    <source>
        <dbReference type="EMBL" id="NYD74038.1"/>
    </source>
</evidence>
<gene>
    <name evidence="8" type="ORF">BJ963_001557</name>
</gene>
<keyword evidence="9" id="KW-1185">Reference proteome</keyword>
<dbReference type="Gene3D" id="1.10.357.10">
    <property type="entry name" value="Tetracycline Repressor, domain 2"/>
    <property type="match status" value="1"/>
</dbReference>
<dbReference type="InterPro" id="IPR009057">
    <property type="entry name" value="Homeodomain-like_sf"/>
</dbReference>
<dbReference type="PROSITE" id="PS50977">
    <property type="entry name" value="HTH_TETR_2"/>
    <property type="match status" value="1"/>
</dbReference>
<dbReference type="SUPFAM" id="SSF48498">
    <property type="entry name" value="Tetracyclin repressor-like, C-terminal domain"/>
    <property type="match status" value="1"/>
</dbReference>
<feature type="domain" description="HTH tetR-type" evidence="7">
    <location>
        <begin position="7"/>
        <end position="67"/>
    </location>
</feature>
<keyword evidence="1" id="KW-0678">Repressor</keyword>
<protein>
    <submittedName>
        <fullName evidence="8">AcrR family transcriptional regulator</fullName>
    </submittedName>
</protein>
<dbReference type="Pfam" id="PF13977">
    <property type="entry name" value="TetR_C_6"/>
    <property type="match status" value="1"/>
</dbReference>
<evidence type="ECO:0000256" key="3">
    <source>
        <dbReference type="ARBA" id="ARBA00023125"/>
    </source>
</evidence>
<evidence type="ECO:0000256" key="6">
    <source>
        <dbReference type="SAM" id="MobiDB-lite"/>
    </source>
</evidence>